<protein>
    <recommendedName>
        <fullName evidence="1">Reverse transcriptase domain-containing protein</fullName>
    </recommendedName>
</protein>
<dbReference type="EMBL" id="CP045503">
    <property type="protein sequence ID" value="QPG56558.1"/>
    <property type="molecule type" value="Genomic_DNA"/>
</dbReference>
<dbReference type="InterPro" id="IPR043502">
    <property type="entry name" value="DNA/RNA_pol_sf"/>
</dbReference>
<dbReference type="InterPro" id="IPR043128">
    <property type="entry name" value="Rev_trsase/Diguanyl_cyclase"/>
</dbReference>
<evidence type="ECO:0000313" key="2">
    <source>
        <dbReference type="EMBL" id="QPG56558.1"/>
    </source>
</evidence>
<dbReference type="Pfam" id="PF00078">
    <property type="entry name" value="RVT_1"/>
    <property type="match status" value="1"/>
</dbReference>
<reference evidence="2" key="1">
    <citation type="submission" date="2021-07" db="EMBL/GenBank/DDBJ databases">
        <title>Shewanella sp. YLB-07 whole genome sequence.</title>
        <authorList>
            <person name="Yu L."/>
        </authorList>
    </citation>
    <scope>NUCLEOTIDE SEQUENCE</scope>
    <source>
        <strain evidence="2">YLB-08</strain>
    </source>
</reference>
<dbReference type="PROSITE" id="PS50878">
    <property type="entry name" value="RT_POL"/>
    <property type="match status" value="1"/>
</dbReference>
<name>A0ABX6V1R2_9GAMM</name>
<feature type="domain" description="Reverse transcriptase" evidence="1">
    <location>
        <begin position="1"/>
        <end position="228"/>
    </location>
</feature>
<evidence type="ECO:0000313" key="3">
    <source>
        <dbReference type="Proteomes" id="UP000316416"/>
    </source>
</evidence>
<dbReference type="Proteomes" id="UP000316416">
    <property type="component" value="Chromosome"/>
</dbReference>
<dbReference type="InterPro" id="IPR000477">
    <property type="entry name" value="RT_dom"/>
</dbReference>
<dbReference type="Gene3D" id="3.30.70.270">
    <property type="match status" value="1"/>
</dbReference>
<proteinExistence type="predicted"/>
<dbReference type="RefSeq" id="WP_142871939.1">
    <property type="nucleotide sequence ID" value="NZ_CP045503.2"/>
</dbReference>
<dbReference type="SUPFAM" id="SSF56672">
    <property type="entry name" value="DNA/RNA polymerases"/>
    <property type="match status" value="1"/>
</dbReference>
<organism evidence="2 3">
    <name type="scientific">Shewanella eurypsychrophilus</name>
    <dbReference type="NCBI Taxonomy" id="2593656"/>
    <lineage>
        <taxon>Bacteria</taxon>
        <taxon>Pseudomonadati</taxon>
        <taxon>Pseudomonadota</taxon>
        <taxon>Gammaproteobacteria</taxon>
        <taxon>Alteromonadales</taxon>
        <taxon>Shewanellaceae</taxon>
        <taxon>Shewanella</taxon>
    </lineage>
</organism>
<gene>
    <name evidence="2" type="ORF">FM038_003310</name>
</gene>
<keyword evidence="3" id="KW-1185">Reference proteome</keyword>
<evidence type="ECO:0000259" key="1">
    <source>
        <dbReference type="PROSITE" id="PS50878"/>
    </source>
</evidence>
<sequence>MSFEPSWIHKFEVKKGAWVFVPSQKTRDEGLRIVQRIKKVWSPPDNFYHLRLGGHIQALKSHENDLFFASIDISDFFGSIGRSRITRALKTKLGYKDSREIALLSTVKHHTAKQHSHSLPFGYVQSPLIASLCLYESKLGAVLAEYHKHSAINVSIYMDDIVMSGSSYAEVFDCLTSLKNAAERSKFPLNAEKESGVSDCVIAFNIKLSHQNLEVTPKRFAKFMKAYIDSHSGFERKGILGYVGSVNSHQARKLERLTL</sequence>
<accession>A0ABX6V1R2</accession>